<evidence type="ECO:0000256" key="6">
    <source>
        <dbReference type="ARBA" id="ARBA00022989"/>
    </source>
</evidence>
<evidence type="ECO:0000256" key="4">
    <source>
        <dbReference type="ARBA" id="ARBA00022692"/>
    </source>
</evidence>
<sequence length="165" mass="18329">MLSSVLLFLNIGSGEMILILFAALMLFGGNKLPELARGLGKGIRDFKDASEDVKREINNQINNYEEKKPEKKEEVAAEIPATTEPEHTYEPVEGTIAAYKGYIAGADAIEEPEVAKTAEDATYEHNAEVEHPEAEKVHSPINLTKTEEEPVKKTAEEEYNKNKNI</sequence>
<dbReference type="InterPro" id="IPR006312">
    <property type="entry name" value="TatA/E"/>
</dbReference>
<proteinExistence type="inferred from homology"/>
<comment type="subcellular location">
    <subcellularLocation>
        <location evidence="1 9">Cell membrane</location>
        <topology evidence="1 9">Single-pass membrane protein</topology>
    </subcellularLocation>
</comment>
<protein>
    <recommendedName>
        <fullName evidence="9">Sec-independent protein translocase protein TatA</fullName>
    </recommendedName>
</protein>
<keyword evidence="5 9" id="KW-0653">Protein transport</keyword>
<evidence type="ECO:0000256" key="10">
    <source>
        <dbReference type="SAM" id="MobiDB-lite"/>
    </source>
</evidence>
<feature type="compositionally biased region" description="Basic and acidic residues" evidence="10">
    <location>
        <begin position="124"/>
        <end position="138"/>
    </location>
</feature>
<dbReference type="Pfam" id="PF02416">
    <property type="entry name" value="TatA_B_E"/>
    <property type="match status" value="1"/>
</dbReference>
<keyword evidence="4 9" id="KW-0812">Transmembrane</keyword>
<evidence type="ECO:0000313" key="11">
    <source>
        <dbReference type="EMBL" id="MBD1386996.1"/>
    </source>
</evidence>
<dbReference type="InterPro" id="IPR003369">
    <property type="entry name" value="TatA/B/E"/>
</dbReference>
<evidence type="ECO:0000256" key="2">
    <source>
        <dbReference type="ARBA" id="ARBA00022448"/>
    </source>
</evidence>
<evidence type="ECO:0000256" key="3">
    <source>
        <dbReference type="ARBA" id="ARBA00022475"/>
    </source>
</evidence>
<comment type="function">
    <text evidence="9">Part of the twin-arginine translocation (Tat) system that transports large folded proteins containing a characteristic twin-arginine motif in their signal peptide across membranes. TatA could form the protein-conducting channel of the Tat system.</text>
</comment>
<evidence type="ECO:0000256" key="1">
    <source>
        <dbReference type="ARBA" id="ARBA00004162"/>
    </source>
</evidence>
<feature type="transmembrane region" description="Helical" evidence="9">
    <location>
        <begin position="6"/>
        <end position="27"/>
    </location>
</feature>
<dbReference type="EMBL" id="JACWMW010000004">
    <property type="protein sequence ID" value="MBD1386996.1"/>
    <property type="molecule type" value="Genomic_DNA"/>
</dbReference>
<dbReference type="RefSeq" id="WP_191176851.1">
    <property type="nucleotide sequence ID" value="NZ_JACWMW010000004.1"/>
</dbReference>
<feature type="region of interest" description="Disordered" evidence="10">
    <location>
        <begin position="66"/>
        <end position="92"/>
    </location>
</feature>
<keyword evidence="2 9" id="KW-0813">Transport</keyword>
<dbReference type="Gene3D" id="1.20.5.3310">
    <property type="match status" value="1"/>
</dbReference>
<dbReference type="HAMAP" id="MF_00236">
    <property type="entry name" value="TatA_E"/>
    <property type="match status" value="1"/>
</dbReference>
<evidence type="ECO:0000313" key="12">
    <source>
        <dbReference type="Proteomes" id="UP000618754"/>
    </source>
</evidence>
<comment type="caution">
    <text evidence="11">The sequence shown here is derived from an EMBL/GenBank/DDBJ whole genome shotgun (WGS) entry which is preliminary data.</text>
</comment>
<dbReference type="PRINTS" id="PR01506">
    <property type="entry name" value="TATBPROTEIN"/>
</dbReference>
<accession>A0ABR7X8Z7</accession>
<evidence type="ECO:0000256" key="8">
    <source>
        <dbReference type="ARBA" id="ARBA00023136"/>
    </source>
</evidence>
<evidence type="ECO:0000256" key="7">
    <source>
        <dbReference type="ARBA" id="ARBA00023010"/>
    </source>
</evidence>
<name>A0ABR7X8Z7_9SPHI</name>
<reference evidence="11 12" key="1">
    <citation type="submission" date="2020-09" db="EMBL/GenBank/DDBJ databases">
        <title>Novel species of Mucilaginibacter isolated from a glacier on the Tibetan Plateau.</title>
        <authorList>
            <person name="Liu Q."/>
            <person name="Xin Y.-H."/>
        </authorList>
    </citation>
    <scope>NUCLEOTIDE SEQUENCE [LARGE SCALE GENOMIC DNA]</scope>
    <source>
        <strain evidence="11 12">CGMCC 1.13878</strain>
    </source>
</reference>
<gene>
    <name evidence="9" type="primary">tatA</name>
    <name evidence="11" type="ORF">IDJ75_17045</name>
</gene>
<comment type="similarity">
    <text evidence="9">Belongs to the TatA/E family.</text>
</comment>
<keyword evidence="8 9" id="KW-0472">Membrane</keyword>
<dbReference type="Proteomes" id="UP000618754">
    <property type="component" value="Unassembled WGS sequence"/>
</dbReference>
<keyword evidence="12" id="KW-1185">Reference proteome</keyword>
<keyword evidence="7 9" id="KW-0811">Translocation</keyword>
<dbReference type="PANTHER" id="PTHR42982:SF1">
    <property type="entry name" value="SEC-INDEPENDENT PROTEIN TRANSLOCASE PROTEIN TATA"/>
    <property type="match status" value="1"/>
</dbReference>
<feature type="compositionally biased region" description="Basic and acidic residues" evidence="10">
    <location>
        <begin position="66"/>
        <end position="75"/>
    </location>
</feature>
<comment type="subunit">
    <text evidence="9">Forms a complex with TatC.</text>
</comment>
<dbReference type="PANTHER" id="PTHR42982">
    <property type="entry name" value="SEC-INDEPENDENT PROTEIN TRANSLOCASE PROTEIN TATA"/>
    <property type="match status" value="1"/>
</dbReference>
<feature type="region of interest" description="Disordered" evidence="10">
    <location>
        <begin position="124"/>
        <end position="165"/>
    </location>
</feature>
<evidence type="ECO:0000256" key="9">
    <source>
        <dbReference type="HAMAP-Rule" id="MF_00236"/>
    </source>
</evidence>
<organism evidence="11 12">
    <name type="scientific">Mucilaginibacter rigui</name>
    <dbReference type="NCBI Taxonomy" id="534635"/>
    <lineage>
        <taxon>Bacteria</taxon>
        <taxon>Pseudomonadati</taxon>
        <taxon>Bacteroidota</taxon>
        <taxon>Sphingobacteriia</taxon>
        <taxon>Sphingobacteriales</taxon>
        <taxon>Sphingobacteriaceae</taxon>
        <taxon>Mucilaginibacter</taxon>
    </lineage>
</organism>
<keyword evidence="6 9" id="KW-1133">Transmembrane helix</keyword>
<evidence type="ECO:0000256" key="5">
    <source>
        <dbReference type="ARBA" id="ARBA00022927"/>
    </source>
</evidence>
<feature type="compositionally biased region" description="Basic and acidic residues" evidence="10">
    <location>
        <begin position="145"/>
        <end position="165"/>
    </location>
</feature>
<keyword evidence="3 9" id="KW-1003">Cell membrane</keyword>